<keyword evidence="2" id="KW-1185">Reference proteome</keyword>
<protein>
    <submittedName>
        <fullName evidence="1">14511_t:CDS:1</fullName>
    </submittedName>
</protein>
<comment type="caution">
    <text evidence="1">The sequence shown here is derived from an EMBL/GenBank/DDBJ whole genome shotgun (WGS) entry which is preliminary data.</text>
</comment>
<proteinExistence type="predicted"/>
<dbReference type="AlphaFoldDB" id="A0A9W4TDT0"/>
<dbReference type="Proteomes" id="UP001153678">
    <property type="component" value="Unassembled WGS sequence"/>
</dbReference>
<evidence type="ECO:0000313" key="1">
    <source>
        <dbReference type="EMBL" id="CAI2201474.1"/>
    </source>
</evidence>
<evidence type="ECO:0000313" key="2">
    <source>
        <dbReference type="Proteomes" id="UP001153678"/>
    </source>
</evidence>
<dbReference type="EMBL" id="CAMKVN010027741">
    <property type="protein sequence ID" value="CAI2201474.1"/>
    <property type="molecule type" value="Genomic_DNA"/>
</dbReference>
<sequence>EEPLEFREKMKNEFYKWLDTSQIKVENAPVELKCALFNFHEILECHFEKAQQDRANRKREYKIGSPEYNKKMQAVFQKSQEAIQSGKVNEMDNSRFNGDPAAGKATFETIAHSLSDTERDNFHF</sequence>
<gene>
    <name evidence="1" type="ORF">FWILDA_LOCUS20082</name>
</gene>
<dbReference type="OrthoDB" id="10363778at2759"/>
<name>A0A9W4TDT0_9GLOM</name>
<feature type="non-terminal residue" evidence="1">
    <location>
        <position position="1"/>
    </location>
</feature>
<organism evidence="1 2">
    <name type="scientific">Funneliformis geosporum</name>
    <dbReference type="NCBI Taxonomy" id="1117311"/>
    <lineage>
        <taxon>Eukaryota</taxon>
        <taxon>Fungi</taxon>
        <taxon>Fungi incertae sedis</taxon>
        <taxon>Mucoromycota</taxon>
        <taxon>Glomeromycotina</taxon>
        <taxon>Glomeromycetes</taxon>
        <taxon>Glomerales</taxon>
        <taxon>Glomeraceae</taxon>
        <taxon>Funneliformis</taxon>
    </lineage>
</organism>
<accession>A0A9W4TDT0</accession>
<reference evidence="1" key="1">
    <citation type="submission" date="2022-08" db="EMBL/GenBank/DDBJ databases">
        <authorList>
            <person name="Kallberg Y."/>
            <person name="Tangrot J."/>
            <person name="Rosling A."/>
        </authorList>
    </citation>
    <scope>NUCLEOTIDE SEQUENCE</scope>
    <source>
        <strain evidence="1">Wild A</strain>
    </source>
</reference>